<accession>A0AAV7U1W5</accession>
<keyword evidence="2" id="KW-1185">Reference proteome</keyword>
<evidence type="ECO:0000313" key="1">
    <source>
        <dbReference type="EMBL" id="KAJ1182511.1"/>
    </source>
</evidence>
<organism evidence="1 2">
    <name type="scientific">Pleurodeles waltl</name>
    <name type="common">Iberian ribbed newt</name>
    <dbReference type="NCBI Taxonomy" id="8319"/>
    <lineage>
        <taxon>Eukaryota</taxon>
        <taxon>Metazoa</taxon>
        <taxon>Chordata</taxon>
        <taxon>Craniata</taxon>
        <taxon>Vertebrata</taxon>
        <taxon>Euteleostomi</taxon>
        <taxon>Amphibia</taxon>
        <taxon>Batrachia</taxon>
        <taxon>Caudata</taxon>
        <taxon>Salamandroidea</taxon>
        <taxon>Salamandridae</taxon>
        <taxon>Pleurodelinae</taxon>
        <taxon>Pleurodeles</taxon>
    </lineage>
</organism>
<protein>
    <submittedName>
        <fullName evidence="1">Uncharacterized protein</fullName>
    </submittedName>
</protein>
<gene>
    <name evidence="1" type="ORF">NDU88_007699</name>
</gene>
<dbReference type="EMBL" id="JANPWB010000006">
    <property type="protein sequence ID" value="KAJ1182511.1"/>
    <property type="molecule type" value="Genomic_DNA"/>
</dbReference>
<dbReference type="AlphaFoldDB" id="A0AAV7U1W5"/>
<reference evidence="1" key="1">
    <citation type="journal article" date="2022" name="bioRxiv">
        <title>Sequencing and chromosome-scale assembly of the giantPleurodeles waltlgenome.</title>
        <authorList>
            <person name="Brown T."/>
            <person name="Elewa A."/>
            <person name="Iarovenko S."/>
            <person name="Subramanian E."/>
            <person name="Araus A.J."/>
            <person name="Petzold A."/>
            <person name="Susuki M."/>
            <person name="Suzuki K.-i.T."/>
            <person name="Hayashi T."/>
            <person name="Toyoda A."/>
            <person name="Oliveira C."/>
            <person name="Osipova E."/>
            <person name="Leigh N.D."/>
            <person name="Simon A."/>
            <person name="Yun M.H."/>
        </authorList>
    </citation>
    <scope>NUCLEOTIDE SEQUENCE</scope>
    <source>
        <strain evidence="1">20211129_DDA</strain>
        <tissue evidence="1">Liver</tissue>
    </source>
</reference>
<comment type="caution">
    <text evidence="1">The sequence shown here is derived from an EMBL/GenBank/DDBJ whole genome shotgun (WGS) entry which is preliminary data.</text>
</comment>
<name>A0AAV7U1W5_PLEWA</name>
<proteinExistence type="predicted"/>
<dbReference type="Proteomes" id="UP001066276">
    <property type="component" value="Chromosome 3_2"/>
</dbReference>
<sequence length="116" mass="13532">MEPILETLRLTMSLWDIRLEETTHVVSLHADDDLVFLQQLTYPRLSSFTSCKNLERSRDCELAHTSLNCFRWADWGRSLLKMFLKQGPLGSDGRFATWDSVESYGLTYLERNIGRM</sequence>
<evidence type="ECO:0000313" key="2">
    <source>
        <dbReference type="Proteomes" id="UP001066276"/>
    </source>
</evidence>